<dbReference type="Gene3D" id="2.30.42.10">
    <property type="match status" value="1"/>
</dbReference>
<dbReference type="GO" id="GO:0045177">
    <property type="term" value="C:apical part of cell"/>
    <property type="evidence" value="ECO:0007669"/>
    <property type="project" value="TreeGrafter"/>
</dbReference>
<dbReference type="GO" id="GO:0005923">
    <property type="term" value="C:bicellular tight junction"/>
    <property type="evidence" value="ECO:0007669"/>
    <property type="project" value="TreeGrafter"/>
</dbReference>
<dbReference type="GO" id="GO:0005886">
    <property type="term" value="C:plasma membrane"/>
    <property type="evidence" value="ECO:0007669"/>
    <property type="project" value="TreeGrafter"/>
</dbReference>
<protein>
    <recommendedName>
        <fullName evidence="1">PDZ domain-containing protein</fullName>
    </recommendedName>
</protein>
<proteinExistence type="predicted"/>
<reference evidence="2" key="2">
    <citation type="submission" date="2014-03" db="EMBL/GenBank/DDBJ databases">
        <authorList>
            <person name="Genoscope - CEA"/>
        </authorList>
    </citation>
    <scope>NUCLEOTIDE SEQUENCE</scope>
</reference>
<dbReference type="Proteomes" id="UP000193380">
    <property type="component" value="Unassembled WGS sequence"/>
</dbReference>
<sequence length="110" mass="11688">MGNEEVAHVLRNAGSRVKLLIARDVAVSTGTNDLSLSSPPLPLLAQQQQRDSEYSVQFSKNNMGLGFTVTSSIGEQNSGVQVKSIVKGSAVDQASQIYIGDKILAVRTLS</sequence>
<feature type="domain" description="PDZ" evidence="1">
    <location>
        <begin position="55"/>
        <end position="110"/>
    </location>
</feature>
<organism evidence="2 3">
    <name type="scientific">Oncorhynchus mykiss</name>
    <name type="common">Rainbow trout</name>
    <name type="synonym">Salmo gairdneri</name>
    <dbReference type="NCBI Taxonomy" id="8022"/>
    <lineage>
        <taxon>Eukaryota</taxon>
        <taxon>Metazoa</taxon>
        <taxon>Chordata</taxon>
        <taxon>Craniata</taxon>
        <taxon>Vertebrata</taxon>
        <taxon>Euteleostomi</taxon>
        <taxon>Actinopterygii</taxon>
        <taxon>Neopterygii</taxon>
        <taxon>Teleostei</taxon>
        <taxon>Protacanthopterygii</taxon>
        <taxon>Salmoniformes</taxon>
        <taxon>Salmonidae</taxon>
        <taxon>Salmoninae</taxon>
        <taxon>Oncorhynchus</taxon>
    </lineage>
</organism>
<dbReference type="PaxDb" id="8022-A0A060YLV0"/>
<dbReference type="PANTHER" id="PTHR19964">
    <property type="entry name" value="MULTIPLE PDZ DOMAIN PROTEIN"/>
    <property type="match status" value="1"/>
</dbReference>
<dbReference type="AlphaFoldDB" id="A0A060YLV0"/>
<dbReference type="EMBL" id="FR913419">
    <property type="protein sequence ID" value="CDQ92542.1"/>
    <property type="molecule type" value="Genomic_DNA"/>
</dbReference>
<evidence type="ECO:0000313" key="2">
    <source>
        <dbReference type="EMBL" id="CDQ92542.1"/>
    </source>
</evidence>
<feature type="non-terminal residue" evidence="2">
    <location>
        <position position="110"/>
    </location>
</feature>
<dbReference type="GO" id="GO:0120192">
    <property type="term" value="P:tight junction assembly"/>
    <property type="evidence" value="ECO:0007669"/>
    <property type="project" value="TreeGrafter"/>
</dbReference>
<reference evidence="2" key="1">
    <citation type="journal article" date="2014" name="Nat. Commun.">
        <title>The rainbow trout genome provides novel insights into evolution after whole-genome duplication in vertebrates.</title>
        <authorList>
            <person name="Berthelot C."/>
            <person name="Brunet F."/>
            <person name="Chalopin D."/>
            <person name="Juanchich A."/>
            <person name="Bernard M."/>
            <person name="Noel B."/>
            <person name="Bento P."/>
            <person name="Da Silva C."/>
            <person name="Labadie K."/>
            <person name="Alberti A."/>
            <person name="Aury J.M."/>
            <person name="Louis A."/>
            <person name="Dehais P."/>
            <person name="Bardou P."/>
            <person name="Montfort J."/>
            <person name="Klopp C."/>
            <person name="Cabau C."/>
            <person name="Gaspin C."/>
            <person name="Thorgaard G.H."/>
            <person name="Boussaha M."/>
            <person name="Quillet E."/>
            <person name="Guyomard R."/>
            <person name="Galiana D."/>
            <person name="Bobe J."/>
            <person name="Volff J.N."/>
            <person name="Genet C."/>
            <person name="Wincker P."/>
            <person name="Jaillon O."/>
            <person name="Roest Crollius H."/>
            <person name="Guiguen Y."/>
        </authorList>
    </citation>
    <scope>NUCLEOTIDE SEQUENCE [LARGE SCALE GENOMIC DNA]</scope>
</reference>
<dbReference type="SUPFAM" id="SSF50156">
    <property type="entry name" value="PDZ domain-like"/>
    <property type="match status" value="1"/>
</dbReference>
<name>A0A060YLV0_ONCMY</name>
<dbReference type="InterPro" id="IPR051342">
    <property type="entry name" value="PDZ_scaffold"/>
</dbReference>
<dbReference type="GO" id="GO:0005737">
    <property type="term" value="C:cytoplasm"/>
    <property type="evidence" value="ECO:0007669"/>
    <property type="project" value="TreeGrafter"/>
</dbReference>
<dbReference type="PANTHER" id="PTHR19964:SF10">
    <property type="entry name" value="MULTIPLE PDZ DOMAIN PROTEIN"/>
    <property type="match status" value="1"/>
</dbReference>
<gene>
    <name evidence="2" type="ORF">GSONMT00024299001</name>
</gene>
<accession>A0A060YLV0</accession>
<evidence type="ECO:0000259" key="1">
    <source>
        <dbReference type="PROSITE" id="PS50106"/>
    </source>
</evidence>
<dbReference type="PROSITE" id="PS50106">
    <property type="entry name" value="PDZ"/>
    <property type="match status" value="1"/>
</dbReference>
<dbReference type="STRING" id="8022.A0A060YLV0"/>
<evidence type="ECO:0000313" key="3">
    <source>
        <dbReference type="Proteomes" id="UP000193380"/>
    </source>
</evidence>
<dbReference type="Pfam" id="PF00595">
    <property type="entry name" value="PDZ"/>
    <property type="match status" value="1"/>
</dbReference>
<dbReference type="InterPro" id="IPR001478">
    <property type="entry name" value="PDZ"/>
</dbReference>
<dbReference type="InterPro" id="IPR036034">
    <property type="entry name" value="PDZ_sf"/>
</dbReference>